<dbReference type="PRINTS" id="PR00455">
    <property type="entry name" value="HTHTETR"/>
</dbReference>
<gene>
    <name evidence="6" type="ORF">BEN30_12140</name>
</gene>
<dbReference type="OrthoDB" id="9803547at2"/>
<dbReference type="PROSITE" id="PS50977">
    <property type="entry name" value="HTH_TETR_2"/>
    <property type="match status" value="1"/>
</dbReference>
<sequence>MRSGEATKEKIKRAALELFVQKGVDAGGMRDIATASNITEGAIYRHFKGKDDLIWQLFADNFSGFATTLNDLQNEQNTLAGKIDAMVRGFCRFYDDDETLFRFLLLVQHGQLAKVSEDMQNPIDIVQGVLQGGIEAGEIGGASAQEATAWLFGIVLQTATFHIYGRLSGPMTKRADALSQACLAVLALPADR</sequence>
<reference evidence="7" key="1">
    <citation type="submission" date="2016-07" db="EMBL/GenBank/DDBJ databases">
        <authorList>
            <person name="Florea S."/>
            <person name="Webb J.S."/>
            <person name="Jaromczyk J."/>
            <person name="Schardl C.L."/>
        </authorList>
    </citation>
    <scope>NUCLEOTIDE SEQUENCE [LARGE SCALE GENOMIC DNA]</scope>
    <source>
        <strain evidence="7">MV-1</strain>
    </source>
</reference>
<keyword evidence="3" id="KW-0804">Transcription</keyword>
<dbReference type="InterPro" id="IPR050109">
    <property type="entry name" value="HTH-type_TetR-like_transc_reg"/>
</dbReference>
<comment type="caution">
    <text evidence="6">The sequence shown here is derived from an EMBL/GenBank/DDBJ whole genome shotgun (WGS) entry which is preliminary data.</text>
</comment>
<evidence type="ECO:0000256" key="1">
    <source>
        <dbReference type="ARBA" id="ARBA00023015"/>
    </source>
</evidence>
<dbReference type="SUPFAM" id="SSF48498">
    <property type="entry name" value="Tetracyclin repressor-like, C-terminal domain"/>
    <property type="match status" value="1"/>
</dbReference>
<proteinExistence type="predicted"/>
<accession>A0A1E5Q6G2</accession>
<evidence type="ECO:0000313" key="7">
    <source>
        <dbReference type="Proteomes" id="UP000095347"/>
    </source>
</evidence>
<evidence type="ECO:0000313" key="6">
    <source>
        <dbReference type="EMBL" id="OEJ66530.1"/>
    </source>
</evidence>
<dbReference type="InterPro" id="IPR009057">
    <property type="entry name" value="Homeodomain-like_sf"/>
</dbReference>
<dbReference type="InterPro" id="IPR036271">
    <property type="entry name" value="Tet_transcr_reg_TetR-rel_C_sf"/>
</dbReference>
<dbReference type="SUPFAM" id="SSF46689">
    <property type="entry name" value="Homeodomain-like"/>
    <property type="match status" value="1"/>
</dbReference>
<name>A0A1E5Q6G2_9PROT</name>
<dbReference type="GO" id="GO:0000976">
    <property type="term" value="F:transcription cis-regulatory region binding"/>
    <property type="evidence" value="ECO:0007669"/>
    <property type="project" value="TreeGrafter"/>
</dbReference>
<keyword evidence="1" id="KW-0805">Transcription regulation</keyword>
<keyword evidence="7" id="KW-1185">Reference proteome</keyword>
<dbReference type="AlphaFoldDB" id="A0A1E5Q6G2"/>
<dbReference type="EMBL" id="MCGG01000032">
    <property type="protein sequence ID" value="OEJ66530.1"/>
    <property type="molecule type" value="Genomic_DNA"/>
</dbReference>
<dbReference type="STRING" id="28181.BEN30_12140"/>
<dbReference type="PANTHER" id="PTHR30055">
    <property type="entry name" value="HTH-TYPE TRANSCRIPTIONAL REGULATOR RUTR"/>
    <property type="match status" value="1"/>
</dbReference>
<feature type="domain" description="HTH tetR-type" evidence="5">
    <location>
        <begin position="5"/>
        <end position="65"/>
    </location>
</feature>
<dbReference type="GO" id="GO:0003700">
    <property type="term" value="F:DNA-binding transcription factor activity"/>
    <property type="evidence" value="ECO:0007669"/>
    <property type="project" value="TreeGrafter"/>
</dbReference>
<evidence type="ECO:0000256" key="4">
    <source>
        <dbReference type="PROSITE-ProRule" id="PRU00335"/>
    </source>
</evidence>
<dbReference type="Gene3D" id="1.10.357.10">
    <property type="entry name" value="Tetracycline Repressor, domain 2"/>
    <property type="match status" value="1"/>
</dbReference>
<dbReference type="Pfam" id="PF00440">
    <property type="entry name" value="TetR_N"/>
    <property type="match status" value="1"/>
</dbReference>
<evidence type="ECO:0000256" key="3">
    <source>
        <dbReference type="ARBA" id="ARBA00023163"/>
    </source>
</evidence>
<dbReference type="PANTHER" id="PTHR30055:SF234">
    <property type="entry name" value="HTH-TYPE TRANSCRIPTIONAL REGULATOR BETI"/>
    <property type="match status" value="1"/>
</dbReference>
<evidence type="ECO:0000256" key="2">
    <source>
        <dbReference type="ARBA" id="ARBA00023125"/>
    </source>
</evidence>
<dbReference type="Proteomes" id="UP000095347">
    <property type="component" value="Unassembled WGS sequence"/>
</dbReference>
<dbReference type="InterPro" id="IPR001647">
    <property type="entry name" value="HTH_TetR"/>
</dbReference>
<feature type="DNA-binding region" description="H-T-H motif" evidence="4">
    <location>
        <begin position="28"/>
        <end position="47"/>
    </location>
</feature>
<keyword evidence="2 4" id="KW-0238">DNA-binding</keyword>
<evidence type="ECO:0000259" key="5">
    <source>
        <dbReference type="PROSITE" id="PS50977"/>
    </source>
</evidence>
<protein>
    <recommendedName>
        <fullName evidence="5">HTH tetR-type domain-containing protein</fullName>
    </recommendedName>
</protein>
<dbReference type="RefSeq" id="WP_069958346.1">
    <property type="nucleotide sequence ID" value="NZ_MCGG01000032.1"/>
</dbReference>
<organism evidence="6 7">
    <name type="scientific">Magnetovibrio blakemorei</name>
    <dbReference type="NCBI Taxonomy" id="28181"/>
    <lineage>
        <taxon>Bacteria</taxon>
        <taxon>Pseudomonadati</taxon>
        <taxon>Pseudomonadota</taxon>
        <taxon>Alphaproteobacteria</taxon>
        <taxon>Rhodospirillales</taxon>
        <taxon>Magnetovibrionaceae</taxon>
        <taxon>Magnetovibrio</taxon>
    </lineage>
</organism>